<dbReference type="AlphaFoldDB" id="V6DIH2"/>
<protein>
    <recommendedName>
        <fullName evidence="9">ADP,ATP carrier protein</fullName>
    </recommendedName>
</protein>
<feature type="transmembrane region" description="Helical" evidence="9">
    <location>
        <begin position="20"/>
        <end position="39"/>
    </location>
</feature>
<dbReference type="KEGG" id="dpb:BABL1_gene_692"/>
<evidence type="ECO:0000256" key="7">
    <source>
        <dbReference type="ARBA" id="ARBA00022989"/>
    </source>
</evidence>
<evidence type="ECO:0000256" key="4">
    <source>
        <dbReference type="ARBA" id="ARBA00022692"/>
    </source>
</evidence>
<keyword evidence="3 9" id="KW-0813">Transport</keyword>
<feature type="transmembrane region" description="Helical" evidence="9">
    <location>
        <begin position="89"/>
        <end position="108"/>
    </location>
</feature>
<keyword evidence="11" id="KW-1185">Reference proteome</keyword>
<dbReference type="GO" id="GO:0005471">
    <property type="term" value="F:ATP:ADP antiporter activity"/>
    <property type="evidence" value="ECO:0007669"/>
    <property type="project" value="InterPro"/>
</dbReference>
<feature type="transmembrane region" description="Helical" evidence="9">
    <location>
        <begin position="128"/>
        <end position="149"/>
    </location>
</feature>
<evidence type="ECO:0000256" key="6">
    <source>
        <dbReference type="ARBA" id="ARBA00022840"/>
    </source>
</evidence>
<feature type="transmembrane region" description="Helical" evidence="9">
    <location>
        <begin position="299"/>
        <end position="320"/>
    </location>
</feature>
<keyword evidence="8 9" id="KW-0472">Membrane</keyword>
<evidence type="ECO:0000256" key="2">
    <source>
        <dbReference type="ARBA" id="ARBA00007127"/>
    </source>
</evidence>
<dbReference type="SUPFAM" id="SSF103473">
    <property type="entry name" value="MFS general substrate transporter"/>
    <property type="match status" value="1"/>
</dbReference>
<reference evidence="10 11" key="1">
    <citation type="journal article" date="2015" name="Biol. Direct">
        <title>Babela massiliensis, a representative of a widespread bacterial phylum with unusual adaptations to parasitism in amoebae.</title>
        <authorList>
            <person name="Pagnier I."/>
            <person name="Yutin N."/>
            <person name="Croce O."/>
            <person name="Makarova K.S."/>
            <person name="Wolf Y.I."/>
            <person name="Benamar S."/>
            <person name="Raoult D."/>
            <person name="Koonin E.V."/>
            <person name="La Scola B."/>
        </authorList>
    </citation>
    <scope>NUCLEOTIDE SEQUENCE [LARGE SCALE GENOMIC DNA]</scope>
    <source>
        <strain evidence="11">BABL1</strain>
    </source>
</reference>
<dbReference type="Proteomes" id="UP000018769">
    <property type="component" value="Chromosome I"/>
</dbReference>
<evidence type="ECO:0000256" key="3">
    <source>
        <dbReference type="ARBA" id="ARBA00022448"/>
    </source>
</evidence>
<proteinExistence type="inferred from homology"/>
<dbReference type="RefSeq" id="WP_023791288.1">
    <property type="nucleotide sequence ID" value="NC_023003.1"/>
</dbReference>
<dbReference type="EMBL" id="HG793133">
    <property type="protein sequence ID" value="CDK30326.1"/>
    <property type="molecule type" value="Genomic_DNA"/>
</dbReference>
<evidence type="ECO:0000313" key="10">
    <source>
        <dbReference type="EMBL" id="CDK30326.1"/>
    </source>
</evidence>
<dbReference type="HOGENOM" id="CLU_027240_2_0_7"/>
<feature type="transmembrane region" description="Helical" evidence="9">
    <location>
        <begin position="332"/>
        <end position="350"/>
    </location>
</feature>
<dbReference type="InterPro" id="IPR036259">
    <property type="entry name" value="MFS_trans_sf"/>
</dbReference>
<comment type="similarity">
    <text evidence="2 9">Belongs to the ADP/ATP translocase tlc family.</text>
</comment>
<dbReference type="PANTHER" id="PTHR31187">
    <property type="match status" value="1"/>
</dbReference>
<keyword evidence="7 9" id="KW-1133">Transmembrane helix</keyword>
<dbReference type="PANTHER" id="PTHR31187:SF1">
    <property type="entry name" value="ADP,ATP CARRIER PROTEIN 1"/>
    <property type="match status" value="1"/>
</dbReference>
<dbReference type="Pfam" id="PF03219">
    <property type="entry name" value="TLC"/>
    <property type="match status" value="1"/>
</dbReference>
<feature type="transmembrane region" description="Helical" evidence="9">
    <location>
        <begin position="195"/>
        <end position="216"/>
    </location>
</feature>
<feature type="transmembrane region" description="Helical" evidence="9">
    <location>
        <begin position="59"/>
        <end position="77"/>
    </location>
</feature>
<dbReference type="OrthoDB" id="199378at2"/>
<keyword evidence="6 9" id="KW-0067">ATP-binding</keyword>
<dbReference type="STRING" id="673862.BABL1_gene_692"/>
<dbReference type="GO" id="GO:0005524">
    <property type="term" value="F:ATP binding"/>
    <property type="evidence" value="ECO:0007669"/>
    <property type="project" value="UniProtKB-KW"/>
</dbReference>
<keyword evidence="4 9" id="KW-0812">Transmembrane</keyword>
<evidence type="ECO:0000313" key="11">
    <source>
        <dbReference type="Proteomes" id="UP000018769"/>
    </source>
</evidence>
<name>V6DIH2_9BACT</name>
<comment type="subcellular location">
    <subcellularLocation>
        <location evidence="1 9">Membrane</location>
        <topology evidence="1 9">Multi-pass membrane protein</topology>
    </subcellularLocation>
</comment>
<keyword evidence="5 9" id="KW-0547">Nucleotide-binding</keyword>
<gene>
    <name evidence="10" type="primary">tlcA_3</name>
    <name evidence="10" type="ORF">BABL1_gene_692</name>
</gene>
<sequence length="463" mass="52008">MSSKLKKFFKSLLDVESSQISKVIFLSIAFFLIIGAYTISKELKDAVFTTIVGHDRKYFAYAKYLSMLILIPILFLHSKLIDTVKRHELVYFYTILFGSLGLLFAFLLGNEHIGLYNTLSSPYRVLGWAFYFFIESYSPLIISVFWAFANSITAPSDAKNNYTTIISASKIGGIITASLGLLLLKINIFGDTLNVQMLLGFASALLLIVPMVIYKLTKVVPRKDMHGYEAAYNVNKAINKKEEKEGWFSSITSGLVLLFKYPYVMGIFGMTFFFELVNQVIKVENIIFGKTSSSTISELAYFLIKQALIVHLVGLVIVLFGTRIIIKTLGELKALMLIPTLTGISVIFFLKYPSYTSAMVAFVVTRAVNYALTVPLRESLYIPTINEIRFKTKSWIDGLGSKFAKMASSSFNMYTDGHIASEVLTMQTVFFSITISLWIILSYALGKRYEKAVEDNEVIGAKN</sequence>
<evidence type="ECO:0000256" key="8">
    <source>
        <dbReference type="ARBA" id="ARBA00023136"/>
    </source>
</evidence>
<accession>V6DIH2</accession>
<evidence type="ECO:0000256" key="1">
    <source>
        <dbReference type="ARBA" id="ARBA00004141"/>
    </source>
</evidence>
<evidence type="ECO:0000256" key="5">
    <source>
        <dbReference type="ARBA" id="ARBA00022741"/>
    </source>
</evidence>
<dbReference type="GO" id="GO:0016020">
    <property type="term" value="C:membrane"/>
    <property type="evidence" value="ECO:0007669"/>
    <property type="project" value="UniProtKB-SubCell"/>
</dbReference>
<dbReference type="InterPro" id="IPR004667">
    <property type="entry name" value="ADP_ATP_car_bac_type"/>
</dbReference>
<feature type="transmembrane region" description="Helical" evidence="9">
    <location>
        <begin position="161"/>
        <end position="183"/>
    </location>
</feature>
<evidence type="ECO:0000256" key="9">
    <source>
        <dbReference type="RuleBase" id="RU363121"/>
    </source>
</evidence>
<dbReference type="eggNOG" id="COG3202">
    <property type="taxonomic scope" value="Bacteria"/>
</dbReference>
<feature type="transmembrane region" description="Helical" evidence="9">
    <location>
        <begin position="246"/>
        <end position="274"/>
    </location>
</feature>
<organism evidence="10 11">
    <name type="scientific">Candidatus Babela massiliensis</name>
    <dbReference type="NCBI Taxonomy" id="673862"/>
    <lineage>
        <taxon>Bacteria</taxon>
        <taxon>Candidatus Babelota</taxon>
        <taxon>Candidatus Babeliae</taxon>
        <taxon>Candidatus Babeliales</taxon>
        <taxon>Candidatus Babeliaceae</taxon>
        <taxon>Candidatus Babela</taxon>
    </lineage>
</organism>
<feature type="transmembrane region" description="Helical" evidence="9">
    <location>
        <begin position="423"/>
        <end position="445"/>
    </location>
</feature>